<dbReference type="Proteomes" id="UP001499854">
    <property type="component" value="Unassembled WGS sequence"/>
</dbReference>
<evidence type="ECO:0000313" key="2">
    <source>
        <dbReference type="Proteomes" id="UP001499854"/>
    </source>
</evidence>
<dbReference type="EMBL" id="BAAAQM010000018">
    <property type="protein sequence ID" value="GAA1972380.1"/>
    <property type="molecule type" value="Genomic_DNA"/>
</dbReference>
<reference evidence="1 2" key="1">
    <citation type="journal article" date="2019" name="Int. J. Syst. Evol. Microbiol.">
        <title>The Global Catalogue of Microorganisms (GCM) 10K type strain sequencing project: providing services to taxonomists for standard genome sequencing and annotation.</title>
        <authorList>
            <consortium name="The Broad Institute Genomics Platform"/>
            <consortium name="The Broad Institute Genome Sequencing Center for Infectious Disease"/>
            <person name="Wu L."/>
            <person name="Ma J."/>
        </authorList>
    </citation>
    <scope>NUCLEOTIDE SEQUENCE [LARGE SCALE GENOMIC DNA]</scope>
    <source>
        <strain evidence="1 2">JCM 16013</strain>
    </source>
</reference>
<evidence type="ECO:0008006" key="3">
    <source>
        <dbReference type="Google" id="ProtNLM"/>
    </source>
</evidence>
<proteinExistence type="predicted"/>
<sequence>MSKFRINVCLPASATADVEVALTTAMAPFDMNLSADYNPDGMWDWWRIDAGEDQRFVVKPEHDGDPRLIHSDPDAVGYQRQPLRCDGGPRGLLDFNASRREALAQALSQWEAEQQDFQRLVADHPPAHPLTEFLARHAADPDIYPREQAVADHHTQPLVQALNHGSAWDRYPNLGLWVLGPNSDPISSFTQDPQPGFAHAEAWAIMATALLTLNGEWIESDQLGSFTDVRTGEDKYDAYARQATDYLAALDDDCIIVRLLCHC</sequence>
<dbReference type="RefSeq" id="WP_344658092.1">
    <property type="nucleotide sequence ID" value="NZ_BAAAQM010000018.1"/>
</dbReference>
<evidence type="ECO:0000313" key="1">
    <source>
        <dbReference type="EMBL" id="GAA1972380.1"/>
    </source>
</evidence>
<gene>
    <name evidence="1" type="ORF">GCM10009838_34950</name>
</gene>
<protein>
    <recommendedName>
        <fullName evidence="3">DUF4253 domain-containing protein</fullName>
    </recommendedName>
</protein>
<organism evidence="1 2">
    <name type="scientific">Catenulispora subtropica</name>
    <dbReference type="NCBI Taxonomy" id="450798"/>
    <lineage>
        <taxon>Bacteria</taxon>
        <taxon>Bacillati</taxon>
        <taxon>Actinomycetota</taxon>
        <taxon>Actinomycetes</taxon>
        <taxon>Catenulisporales</taxon>
        <taxon>Catenulisporaceae</taxon>
        <taxon>Catenulispora</taxon>
    </lineage>
</organism>
<name>A0ABN2RNW3_9ACTN</name>
<keyword evidence="2" id="KW-1185">Reference proteome</keyword>
<comment type="caution">
    <text evidence="1">The sequence shown here is derived from an EMBL/GenBank/DDBJ whole genome shotgun (WGS) entry which is preliminary data.</text>
</comment>
<accession>A0ABN2RNW3</accession>